<reference evidence="2 3" key="1">
    <citation type="journal article" date="2015" name="Stand. Genomic Sci.">
        <title>Genome sequence of a native-feather degrading extremely thermophilic Eubacterium, Fervidobacterium islandicum AW-1.</title>
        <authorList>
            <person name="Lee Y.J."/>
            <person name="Jeong H."/>
            <person name="Park G.S."/>
            <person name="Kwak Y."/>
            <person name="Lee S.J."/>
            <person name="Lee S.J."/>
            <person name="Park M.K."/>
            <person name="Kim J.Y."/>
            <person name="Kang H.K."/>
            <person name="Shin J.H."/>
            <person name="Lee D.W."/>
        </authorList>
    </citation>
    <scope>NUCLEOTIDE SEQUENCE [LARGE SCALE GENOMIC DNA]</scope>
    <source>
        <strain evidence="2 3">AW-1</strain>
    </source>
</reference>
<dbReference type="AlphaFoldDB" id="A0AAI8GCM1"/>
<keyword evidence="3" id="KW-1185">Reference proteome</keyword>
<dbReference type="InterPro" id="IPR011330">
    <property type="entry name" value="Glyco_hydro/deAcase_b/a-brl"/>
</dbReference>
<evidence type="ECO:0000313" key="3">
    <source>
        <dbReference type="Proteomes" id="UP000093740"/>
    </source>
</evidence>
<dbReference type="Proteomes" id="UP000093740">
    <property type="component" value="Chromosome"/>
</dbReference>
<organism evidence="2 3">
    <name type="scientific">Fervidobacterium islandicum</name>
    <dbReference type="NCBI Taxonomy" id="2423"/>
    <lineage>
        <taxon>Bacteria</taxon>
        <taxon>Thermotogati</taxon>
        <taxon>Thermotogota</taxon>
        <taxon>Thermotogae</taxon>
        <taxon>Thermotogales</taxon>
        <taxon>Fervidobacteriaceae</taxon>
        <taxon>Fervidobacterium</taxon>
    </lineage>
</organism>
<name>A0AAI8GCM1_FERIS</name>
<sequence length="337" mass="38510">MKNKSFRICIAILSTVVILFIVFSNFTSCKPKSVQNEKEMLQLNDAREEKSGILLEKSVASAHSDSKLFKPVIESSTTITTAYASDDETTTEMATSDVVNDSYDFGVLCNLNDKPTTAIQTTKFASSSKWELGKLYMKLPSEEPKLLLTIDDGPGNYTGEILDYLKENNIKAIFFVSGDTVKSYPNIVKRQYEEGHEIGTHTYCHRSYYKLEKTATIDEMKETLEQDLQRTENNVRDIVPEIKIRFLRMPEGYYRDWVGEIAKKYGYVTLNWSAAGDWLEKPDEEVIAFFKSQIRPGTIILLHDGRNRGKRALKILKELVPYALSKGYMFVDPNEFF</sequence>
<dbReference type="Gene3D" id="3.20.20.370">
    <property type="entry name" value="Glycoside hydrolase/deacetylase"/>
    <property type="match status" value="1"/>
</dbReference>
<accession>A0AAI8GCM1</accession>
<dbReference type="GO" id="GO:0005975">
    <property type="term" value="P:carbohydrate metabolic process"/>
    <property type="evidence" value="ECO:0007669"/>
    <property type="project" value="InterPro"/>
</dbReference>
<protein>
    <submittedName>
        <fullName evidence="2">Polysaccharide deacetylase family protein</fullName>
    </submittedName>
</protein>
<dbReference type="KEGG" id="fia:NA23_01220"/>
<dbReference type="CDD" id="cd10917">
    <property type="entry name" value="CE4_NodB_like_6s_7s"/>
    <property type="match status" value="1"/>
</dbReference>
<dbReference type="PANTHER" id="PTHR10587">
    <property type="entry name" value="GLYCOSYL TRANSFERASE-RELATED"/>
    <property type="match status" value="1"/>
</dbReference>
<dbReference type="PROSITE" id="PS51677">
    <property type="entry name" value="NODB"/>
    <property type="match status" value="1"/>
</dbReference>
<feature type="domain" description="NodB homology" evidence="1">
    <location>
        <begin position="144"/>
        <end position="331"/>
    </location>
</feature>
<dbReference type="InterPro" id="IPR002509">
    <property type="entry name" value="NODB_dom"/>
</dbReference>
<dbReference type="RefSeq" id="WP_033191397.1">
    <property type="nucleotide sequence ID" value="NZ_CP014334.2"/>
</dbReference>
<evidence type="ECO:0000259" key="1">
    <source>
        <dbReference type="PROSITE" id="PS51677"/>
    </source>
</evidence>
<dbReference type="SUPFAM" id="SSF88713">
    <property type="entry name" value="Glycoside hydrolase/deacetylase"/>
    <property type="match status" value="1"/>
</dbReference>
<dbReference type="InterPro" id="IPR050248">
    <property type="entry name" value="Polysacc_deacetylase_ArnD"/>
</dbReference>
<evidence type="ECO:0000313" key="2">
    <source>
        <dbReference type="EMBL" id="AMW32079.1"/>
    </source>
</evidence>
<dbReference type="Pfam" id="PF01522">
    <property type="entry name" value="Polysacc_deac_1"/>
    <property type="match status" value="1"/>
</dbReference>
<dbReference type="EMBL" id="CP014334">
    <property type="protein sequence ID" value="AMW32079.1"/>
    <property type="molecule type" value="Genomic_DNA"/>
</dbReference>
<proteinExistence type="predicted"/>
<dbReference type="GO" id="GO:0016810">
    <property type="term" value="F:hydrolase activity, acting on carbon-nitrogen (but not peptide) bonds"/>
    <property type="evidence" value="ECO:0007669"/>
    <property type="project" value="InterPro"/>
</dbReference>
<gene>
    <name evidence="2" type="ORF">NA23_01220</name>
</gene>